<dbReference type="AlphaFoldDB" id="A0A3B4T6D9"/>
<evidence type="ECO:0000313" key="1">
    <source>
        <dbReference type="Ensembl" id="ENSSDUP00000001522.1"/>
    </source>
</evidence>
<protein>
    <submittedName>
        <fullName evidence="1">Uncharacterized protein</fullName>
    </submittedName>
</protein>
<accession>A0A3B4T6D9</accession>
<keyword evidence="2" id="KW-1185">Reference proteome</keyword>
<proteinExistence type="predicted"/>
<evidence type="ECO:0000313" key="2">
    <source>
        <dbReference type="Proteomes" id="UP000261420"/>
    </source>
</evidence>
<dbReference type="OMA" id="GMHIMIM"/>
<reference evidence="1" key="1">
    <citation type="submission" date="2025-08" db="UniProtKB">
        <authorList>
            <consortium name="Ensembl"/>
        </authorList>
    </citation>
    <scope>IDENTIFICATION</scope>
</reference>
<dbReference type="GeneTree" id="ENSGT00980000198994"/>
<dbReference type="Ensembl" id="ENSSDUT00000001579.1">
    <property type="protein sequence ID" value="ENSSDUP00000001522.1"/>
    <property type="gene ID" value="ENSSDUG00000001204.1"/>
</dbReference>
<name>A0A3B4T6D9_SERDU</name>
<dbReference type="Proteomes" id="UP000261420">
    <property type="component" value="Unplaced"/>
</dbReference>
<sequence>MTIVTDALWLAARGRSKGTGDSRCLRACLSVCVQRSINSLLTDRTSVSVMFWVIRSNSAPLNSGSMAYFPEFSPKATRPIAMVWRKGRMAGVNCREVGGMDKSKDRL</sequence>
<reference evidence="1" key="2">
    <citation type="submission" date="2025-09" db="UniProtKB">
        <authorList>
            <consortium name="Ensembl"/>
        </authorList>
    </citation>
    <scope>IDENTIFICATION</scope>
</reference>
<organism evidence="1 2">
    <name type="scientific">Seriola dumerili</name>
    <name type="common">Greater amberjack</name>
    <name type="synonym">Caranx dumerili</name>
    <dbReference type="NCBI Taxonomy" id="41447"/>
    <lineage>
        <taxon>Eukaryota</taxon>
        <taxon>Metazoa</taxon>
        <taxon>Chordata</taxon>
        <taxon>Craniata</taxon>
        <taxon>Vertebrata</taxon>
        <taxon>Euteleostomi</taxon>
        <taxon>Actinopterygii</taxon>
        <taxon>Neopterygii</taxon>
        <taxon>Teleostei</taxon>
        <taxon>Neoteleostei</taxon>
        <taxon>Acanthomorphata</taxon>
        <taxon>Carangaria</taxon>
        <taxon>Carangiformes</taxon>
        <taxon>Carangidae</taxon>
        <taxon>Seriola</taxon>
    </lineage>
</organism>